<dbReference type="InterPro" id="IPR044019">
    <property type="entry name" value="Cyanophycin_syn_N"/>
</dbReference>
<dbReference type="InterPro" id="IPR036565">
    <property type="entry name" value="Mur-like_cat_sf"/>
</dbReference>
<dbReference type="SUPFAM" id="SSF53244">
    <property type="entry name" value="MurD-like peptide ligases, peptide-binding domain"/>
    <property type="match status" value="1"/>
</dbReference>
<evidence type="ECO:0000256" key="12">
    <source>
        <dbReference type="ARBA" id="ARBA00048425"/>
    </source>
</evidence>
<evidence type="ECO:0000256" key="4">
    <source>
        <dbReference type="ARBA" id="ARBA00012968"/>
    </source>
</evidence>
<gene>
    <name evidence="15" type="primary">cphA</name>
    <name evidence="15" type="ORF">V1634_19635</name>
</gene>
<dbReference type="PROSITE" id="PS50975">
    <property type="entry name" value="ATP_GRASP"/>
    <property type="match status" value="1"/>
</dbReference>
<dbReference type="PANTHER" id="PTHR23135">
    <property type="entry name" value="MUR LIGASE FAMILY MEMBER"/>
    <property type="match status" value="1"/>
</dbReference>
<dbReference type="GO" id="GO:0071161">
    <property type="term" value="F:cyanophycin synthetase activity (L-arginine-adding)"/>
    <property type="evidence" value="ECO:0007669"/>
    <property type="project" value="UniProtKB-EC"/>
</dbReference>
<dbReference type="SUPFAM" id="SSF56059">
    <property type="entry name" value="Glutathione synthetase ATP-binding domain-like"/>
    <property type="match status" value="1"/>
</dbReference>
<dbReference type="Proteomes" id="UP001339911">
    <property type="component" value="Unassembled WGS sequence"/>
</dbReference>
<accession>A0ABU7SGH2</accession>
<proteinExistence type="inferred from homology"/>
<dbReference type="Gene3D" id="3.90.190.20">
    <property type="entry name" value="Mur ligase, C-terminal domain"/>
    <property type="match status" value="1"/>
</dbReference>
<feature type="domain" description="ATP-grasp" evidence="14">
    <location>
        <begin position="219"/>
        <end position="473"/>
    </location>
</feature>
<dbReference type="Gene3D" id="3.40.1190.10">
    <property type="entry name" value="Mur-like, catalytic domain"/>
    <property type="match status" value="1"/>
</dbReference>
<evidence type="ECO:0000256" key="2">
    <source>
        <dbReference type="ARBA" id="ARBA00009060"/>
    </source>
</evidence>
<evidence type="ECO:0000256" key="11">
    <source>
        <dbReference type="ARBA" id="ARBA00048094"/>
    </source>
</evidence>
<dbReference type="EMBL" id="JAZGQL010000014">
    <property type="protein sequence ID" value="MEE6309052.1"/>
    <property type="molecule type" value="Genomic_DNA"/>
</dbReference>
<evidence type="ECO:0000256" key="13">
    <source>
        <dbReference type="PROSITE-ProRule" id="PRU00409"/>
    </source>
</evidence>
<evidence type="ECO:0000256" key="6">
    <source>
        <dbReference type="ARBA" id="ARBA00022036"/>
    </source>
</evidence>
<dbReference type="Gene3D" id="3.30.470.20">
    <property type="entry name" value="ATP-grasp fold, B domain"/>
    <property type="match status" value="1"/>
</dbReference>
<sequence length="906" mass="95020">MRRLRGPNVYLDRPVQVARVRLGRLTERESREFPGFTDRLLDALPGLAEHHCAAGAPGGFVDRLRGGTYFGHVTEHVAIELSELIGRSAPFGRTVYAGSAGQYDIVTECPAFEPADSTVPGELVELAVTLVEELLAGSRVRPGPRLRALRDRHADEMPGPSTASIIAAALRRGIPVERVDPLSLLQLGQGRHRRQAWAAMSDRTSATGVEIAGDKELSRRLLARSGIPVPAGGAAGTPAEALELLADLGGPVVLKSRNGHQGEHVHLGLWTPEDVRAAFAAAGGDVVVERQVDGDDYRVLVVAGRVVAAAERVPAHVVGDGRHSVRELIDLCNAHPDRGNGHNNVLTRLRVDDVVTGLLARQGWHLEAVPESGRRVWLRQTANLSTGGSSVDVTDRLHPDVVRLCERVAAIVGLDIAGIDLRLPDIAAPVPPVGDGGTGAVIEVNAVPGLRMHLAPVRGRPRDVGGAIVDALFPDGSDGRVPTIAVTGTNGKTTVSRLAAHLLAGAGLRVGLTCTDGVYLDGRLVQRADASGPRSAQAVLGDPTVEAAVLETARGGILRQGLGYDWTDVGVLTNVTADHLGQDGLTSVEDILHVKALVAERVRDGGTLVLNADDPLVAGLLGRARVRAPHKRLLWFSLGRDNPLVSRHVAAGGTAYVADDGWLVEVTGGRRLPLIPAAALPGAFGGAAEHVVANALAASAAVRALDLSPAVLARQLRALDPATVNPGRGLLLRLGDVHLCVDYAHNPVAIAAVTRTLHRLWGRPRCVAALTLPGDRRDDLLVESAAVVADGYDRVVLYPDADLRGRAPGEVPRLLCRELVLRSPGVRCELAGDAAEALQVALDLAGPGDVVLVVYEKLEPVLALLRSMGAVPAAHPVPAVGADVTAVSLSDGRVELTPVAGRTAGT</sequence>
<dbReference type="InterPro" id="IPR011810">
    <property type="entry name" value="Cya_phycin_syn"/>
</dbReference>
<comment type="catalytic activity">
    <reaction evidence="12">
        <text>[L-4-(L-arginin-2-N-yl)aspartate](n) + L-aspartate + ATP = [L-4-(L-arginin-2-N-yl)aspartate](n)-L-aspartate + ADP + phosphate + H(+)</text>
        <dbReference type="Rhea" id="RHEA:13277"/>
        <dbReference type="Rhea" id="RHEA-COMP:13728"/>
        <dbReference type="Rhea" id="RHEA-COMP:13733"/>
        <dbReference type="ChEBI" id="CHEBI:15378"/>
        <dbReference type="ChEBI" id="CHEBI:29991"/>
        <dbReference type="ChEBI" id="CHEBI:30616"/>
        <dbReference type="ChEBI" id="CHEBI:43474"/>
        <dbReference type="ChEBI" id="CHEBI:137986"/>
        <dbReference type="ChEBI" id="CHEBI:137990"/>
        <dbReference type="ChEBI" id="CHEBI:456216"/>
        <dbReference type="EC" id="6.3.2.29"/>
    </reaction>
</comment>
<name>A0ABU7SGH2_9ACTN</name>
<keyword evidence="8 13" id="KW-0547">Nucleotide-binding</keyword>
<evidence type="ECO:0000313" key="16">
    <source>
        <dbReference type="Proteomes" id="UP001339911"/>
    </source>
</evidence>
<dbReference type="InterPro" id="IPR036615">
    <property type="entry name" value="Mur_ligase_C_dom_sf"/>
</dbReference>
<evidence type="ECO:0000256" key="3">
    <source>
        <dbReference type="ARBA" id="ARBA00011738"/>
    </source>
</evidence>
<dbReference type="NCBIfam" id="NF010623">
    <property type="entry name" value="PRK14016.1"/>
    <property type="match status" value="1"/>
</dbReference>
<dbReference type="GO" id="GO:0071160">
    <property type="term" value="F:cyanophycin synthetase activity (L-aspartate-adding)"/>
    <property type="evidence" value="ECO:0007669"/>
    <property type="project" value="UniProtKB-EC"/>
</dbReference>
<keyword evidence="9 13" id="KW-0067">ATP-binding</keyword>
<dbReference type="NCBIfam" id="TIGR02068">
    <property type="entry name" value="cya_phycin_syn"/>
    <property type="match status" value="1"/>
</dbReference>
<reference evidence="15 16" key="1">
    <citation type="submission" date="2024-01" db="EMBL/GenBank/DDBJ databases">
        <title>Genome insights into Plantactinospora veratri sp. nov.</title>
        <authorList>
            <person name="Wang L."/>
        </authorList>
    </citation>
    <scope>NUCLEOTIDE SEQUENCE [LARGE SCALE GENOMIC DNA]</scope>
    <source>
        <strain evidence="15 16">NEAU-FHS4</strain>
    </source>
</reference>
<dbReference type="Pfam" id="PF08245">
    <property type="entry name" value="Mur_ligase_M"/>
    <property type="match status" value="1"/>
</dbReference>
<evidence type="ECO:0000256" key="1">
    <source>
        <dbReference type="ARBA" id="ARBA00003184"/>
    </source>
</evidence>
<evidence type="ECO:0000256" key="8">
    <source>
        <dbReference type="ARBA" id="ARBA00022741"/>
    </source>
</evidence>
<evidence type="ECO:0000256" key="5">
    <source>
        <dbReference type="ARBA" id="ARBA00013005"/>
    </source>
</evidence>
<comment type="catalytic activity">
    <reaction evidence="11">
        <text>[L-4-(L-arginin-2-N-yl)aspartate](n)-L-aspartate + L-arginine + ATP = [L-4-(L-arginin-2-N-yl)aspartate](n+1) + ADP + phosphate + H(+)</text>
        <dbReference type="Rhea" id="RHEA:23888"/>
        <dbReference type="Rhea" id="RHEA-COMP:13732"/>
        <dbReference type="Rhea" id="RHEA-COMP:13733"/>
        <dbReference type="ChEBI" id="CHEBI:15378"/>
        <dbReference type="ChEBI" id="CHEBI:30616"/>
        <dbReference type="ChEBI" id="CHEBI:32682"/>
        <dbReference type="ChEBI" id="CHEBI:43474"/>
        <dbReference type="ChEBI" id="CHEBI:137986"/>
        <dbReference type="ChEBI" id="CHEBI:137990"/>
        <dbReference type="ChEBI" id="CHEBI:456216"/>
        <dbReference type="EC" id="6.3.2.30"/>
    </reaction>
</comment>
<dbReference type="InterPro" id="IPR011761">
    <property type="entry name" value="ATP-grasp"/>
</dbReference>
<comment type="function">
    <text evidence="1">Catalyzes the ATP-dependent polymerization of arginine and aspartate to multi-L-arginyl-poly-L-aspartic acid (cyanophycin; a water-insoluble reserve polymer).</text>
</comment>
<dbReference type="InterPro" id="IPR013815">
    <property type="entry name" value="ATP_grasp_subdomain_1"/>
</dbReference>
<comment type="caution">
    <text evidence="15">The sequence shown here is derived from an EMBL/GenBank/DDBJ whole genome shotgun (WGS) entry which is preliminary data.</text>
</comment>
<evidence type="ECO:0000256" key="10">
    <source>
        <dbReference type="ARBA" id="ARBA00031353"/>
    </source>
</evidence>
<protein>
    <recommendedName>
        <fullName evidence="6">Cyanophycin synthetase</fullName>
        <ecNumber evidence="5">6.3.2.29</ecNumber>
        <ecNumber evidence="4">6.3.2.30</ecNumber>
    </recommendedName>
    <alternativeName>
        <fullName evidence="10">Cyanophycin synthase</fullName>
    </alternativeName>
</protein>
<dbReference type="EC" id="6.3.2.29" evidence="5"/>
<comment type="similarity">
    <text evidence="2">In the C-terminal section; belongs to the MurCDEF family.</text>
</comment>
<comment type="subunit">
    <text evidence="3">Homodimer.</text>
</comment>
<keyword evidence="16" id="KW-1185">Reference proteome</keyword>
<evidence type="ECO:0000256" key="7">
    <source>
        <dbReference type="ARBA" id="ARBA00022598"/>
    </source>
</evidence>
<evidence type="ECO:0000259" key="14">
    <source>
        <dbReference type="PROSITE" id="PS50975"/>
    </source>
</evidence>
<dbReference type="InterPro" id="IPR013221">
    <property type="entry name" value="Mur_ligase_cen"/>
</dbReference>
<dbReference type="InterPro" id="IPR013651">
    <property type="entry name" value="ATP-grasp_RimK-type"/>
</dbReference>
<keyword evidence="7 15" id="KW-0436">Ligase</keyword>
<dbReference type="Pfam" id="PF08443">
    <property type="entry name" value="RimK"/>
    <property type="match status" value="1"/>
</dbReference>
<dbReference type="Gene3D" id="3.30.1490.20">
    <property type="entry name" value="ATP-grasp fold, A domain"/>
    <property type="match status" value="1"/>
</dbReference>
<dbReference type="SUPFAM" id="SSF53623">
    <property type="entry name" value="MurD-like peptide ligases, catalytic domain"/>
    <property type="match status" value="1"/>
</dbReference>
<dbReference type="RefSeq" id="WP_331209333.1">
    <property type="nucleotide sequence ID" value="NZ_JAZGQL010000014.1"/>
</dbReference>
<organism evidence="15 16">
    <name type="scientific">Plantactinospora veratri</name>
    <dbReference type="NCBI Taxonomy" id="1436122"/>
    <lineage>
        <taxon>Bacteria</taxon>
        <taxon>Bacillati</taxon>
        <taxon>Actinomycetota</taxon>
        <taxon>Actinomycetes</taxon>
        <taxon>Micromonosporales</taxon>
        <taxon>Micromonosporaceae</taxon>
        <taxon>Plantactinospora</taxon>
    </lineage>
</organism>
<dbReference type="PANTHER" id="PTHR23135:SF18">
    <property type="entry name" value="CYANOPHYCIN SYNTHETASE"/>
    <property type="match status" value="1"/>
</dbReference>
<dbReference type="Pfam" id="PF18921">
    <property type="entry name" value="Cyanophycin_syn"/>
    <property type="match status" value="1"/>
</dbReference>
<dbReference type="InterPro" id="IPR004101">
    <property type="entry name" value="Mur_ligase_C"/>
</dbReference>
<evidence type="ECO:0000313" key="15">
    <source>
        <dbReference type="EMBL" id="MEE6309052.1"/>
    </source>
</evidence>
<dbReference type="Pfam" id="PF02875">
    <property type="entry name" value="Mur_ligase_C"/>
    <property type="match status" value="1"/>
</dbReference>
<dbReference type="EC" id="6.3.2.30" evidence="4"/>
<evidence type="ECO:0000256" key="9">
    <source>
        <dbReference type="ARBA" id="ARBA00022840"/>
    </source>
</evidence>